<dbReference type="eggNOG" id="ENOG502S0M8">
    <property type="taxonomic scope" value="Eukaryota"/>
</dbReference>
<dbReference type="OMA" id="TQYVRKG"/>
<dbReference type="CDD" id="cd04496">
    <property type="entry name" value="SSB_OBF"/>
    <property type="match status" value="1"/>
</dbReference>
<dbReference type="GeneID" id="8437078"/>
<proteinExistence type="predicted"/>
<organism evidence="3 4">
    <name type="scientific">Uncinocarpus reesii (strain UAMH 1704)</name>
    <dbReference type="NCBI Taxonomy" id="336963"/>
    <lineage>
        <taxon>Eukaryota</taxon>
        <taxon>Fungi</taxon>
        <taxon>Dikarya</taxon>
        <taxon>Ascomycota</taxon>
        <taxon>Pezizomycotina</taxon>
        <taxon>Eurotiomycetes</taxon>
        <taxon>Eurotiomycetidae</taxon>
        <taxon>Onygenales</taxon>
        <taxon>Onygenaceae</taxon>
        <taxon>Uncinocarpus</taxon>
    </lineage>
</organism>
<dbReference type="GO" id="GO:0003697">
    <property type="term" value="F:single-stranded DNA binding"/>
    <property type="evidence" value="ECO:0007669"/>
    <property type="project" value="InterPro"/>
</dbReference>
<dbReference type="Proteomes" id="UP000002058">
    <property type="component" value="Unassembled WGS sequence"/>
</dbReference>
<sequence length="139" mass="14976">MFGLTRFAPALRTASVPRAFTTTSARGIATITITGRLGAAPELKTSQNGREYVRYVLASTSGPNRDASWFRINSFAVDKARDHLLGLPKGTLMSVTGDATVNAVENADGQRSFNLNVTQRNYEVLLRGKPEAEASQGSE</sequence>
<dbReference type="HOGENOM" id="CLU_126647_0_0_1"/>
<dbReference type="VEuPathDB" id="FungiDB:UREG_04229"/>
<dbReference type="STRING" id="336963.C4JN21"/>
<dbReference type="SUPFAM" id="SSF50249">
    <property type="entry name" value="Nucleic acid-binding proteins"/>
    <property type="match status" value="1"/>
</dbReference>
<dbReference type="EMBL" id="CH476616">
    <property type="protein sequence ID" value="EEP79383.1"/>
    <property type="molecule type" value="Genomic_DNA"/>
</dbReference>
<dbReference type="PROSITE" id="PS50935">
    <property type="entry name" value="SSB"/>
    <property type="match status" value="1"/>
</dbReference>
<dbReference type="InterPro" id="IPR000424">
    <property type="entry name" value="Primosome_PriB/ssb"/>
</dbReference>
<evidence type="ECO:0000313" key="3">
    <source>
        <dbReference type="EMBL" id="EEP79383.1"/>
    </source>
</evidence>
<evidence type="ECO:0000256" key="2">
    <source>
        <dbReference type="PROSITE-ProRule" id="PRU00252"/>
    </source>
</evidence>
<accession>C4JN21</accession>
<evidence type="ECO:0000313" key="4">
    <source>
        <dbReference type="Proteomes" id="UP000002058"/>
    </source>
</evidence>
<dbReference type="AlphaFoldDB" id="C4JN21"/>
<gene>
    <name evidence="3" type="ORF">UREG_04229</name>
</gene>
<dbReference type="FunCoup" id="C4JN21">
    <property type="interactions" value="158"/>
</dbReference>
<dbReference type="RefSeq" id="XP_002544712.1">
    <property type="nucleotide sequence ID" value="XM_002544666.1"/>
</dbReference>
<dbReference type="Gene3D" id="2.40.50.140">
    <property type="entry name" value="Nucleic acid-binding proteins"/>
    <property type="match status" value="1"/>
</dbReference>
<dbReference type="InParanoid" id="C4JN21"/>
<keyword evidence="1 2" id="KW-0238">DNA-binding</keyword>
<name>C4JN21_UNCRE</name>
<dbReference type="KEGG" id="ure:UREG_04229"/>
<evidence type="ECO:0000256" key="1">
    <source>
        <dbReference type="ARBA" id="ARBA00023125"/>
    </source>
</evidence>
<evidence type="ECO:0008006" key="5">
    <source>
        <dbReference type="Google" id="ProtNLM"/>
    </source>
</evidence>
<reference evidence="4" key="1">
    <citation type="journal article" date="2009" name="Genome Res.">
        <title>Comparative genomic analyses of the human fungal pathogens Coccidioides and their relatives.</title>
        <authorList>
            <person name="Sharpton T.J."/>
            <person name="Stajich J.E."/>
            <person name="Rounsley S.D."/>
            <person name="Gardner M.J."/>
            <person name="Wortman J.R."/>
            <person name="Jordar V.S."/>
            <person name="Maiti R."/>
            <person name="Kodira C.D."/>
            <person name="Neafsey D.E."/>
            <person name="Zeng Q."/>
            <person name="Hung C.-Y."/>
            <person name="McMahan C."/>
            <person name="Muszewska A."/>
            <person name="Grynberg M."/>
            <person name="Mandel M.A."/>
            <person name="Kellner E.M."/>
            <person name="Barker B.M."/>
            <person name="Galgiani J.N."/>
            <person name="Orbach M.J."/>
            <person name="Kirkland T.N."/>
            <person name="Cole G.T."/>
            <person name="Henn M.R."/>
            <person name="Birren B.W."/>
            <person name="Taylor J.W."/>
        </authorList>
    </citation>
    <scope>NUCLEOTIDE SEQUENCE [LARGE SCALE GENOMIC DNA]</scope>
    <source>
        <strain evidence="4">UAMH 1704</strain>
    </source>
</reference>
<dbReference type="Pfam" id="PF00436">
    <property type="entry name" value="SSB"/>
    <property type="match status" value="1"/>
</dbReference>
<keyword evidence="4" id="KW-1185">Reference proteome</keyword>
<dbReference type="OrthoDB" id="1078367at2759"/>
<dbReference type="InterPro" id="IPR012340">
    <property type="entry name" value="NA-bd_OB-fold"/>
</dbReference>
<protein>
    <recommendedName>
        <fullName evidence="5">SsDNA binding protein</fullName>
    </recommendedName>
</protein>